<gene>
    <name evidence="1" type="ORF">RND71_016030</name>
</gene>
<dbReference type="AlphaFoldDB" id="A0AAE1VDE1"/>
<reference evidence="1" key="1">
    <citation type="submission" date="2023-12" db="EMBL/GenBank/DDBJ databases">
        <title>Genome assembly of Anisodus tanguticus.</title>
        <authorList>
            <person name="Wang Y.-J."/>
        </authorList>
    </citation>
    <scope>NUCLEOTIDE SEQUENCE</scope>
    <source>
        <strain evidence="1">KB-2021</strain>
        <tissue evidence="1">Leaf</tissue>
    </source>
</reference>
<organism evidence="1 2">
    <name type="scientific">Anisodus tanguticus</name>
    <dbReference type="NCBI Taxonomy" id="243964"/>
    <lineage>
        <taxon>Eukaryota</taxon>
        <taxon>Viridiplantae</taxon>
        <taxon>Streptophyta</taxon>
        <taxon>Embryophyta</taxon>
        <taxon>Tracheophyta</taxon>
        <taxon>Spermatophyta</taxon>
        <taxon>Magnoliopsida</taxon>
        <taxon>eudicotyledons</taxon>
        <taxon>Gunneridae</taxon>
        <taxon>Pentapetalae</taxon>
        <taxon>asterids</taxon>
        <taxon>lamiids</taxon>
        <taxon>Solanales</taxon>
        <taxon>Solanaceae</taxon>
        <taxon>Solanoideae</taxon>
        <taxon>Hyoscyameae</taxon>
        <taxon>Anisodus</taxon>
    </lineage>
</organism>
<protein>
    <submittedName>
        <fullName evidence="1">Uncharacterized protein</fullName>
    </submittedName>
</protein>
<keyword evidence="2" id="KW-1185">Reference proteome</keyword>
<sequence>MKNRYVLTGTTWVAGASSEVAKAAGEVGQMTKEKVVTTKDEQRQKMVTDFAQVHLAECPKASDFTEHQSAKPAPAQVSFSGTFFYRNFV</sequence>
<evidence type="ECO:0000313" key="2">
    <source>
        <dbReference type="Proteomes" id="UP001291623"/>
    </source>
</evidence>
<dbReference type="EMBL" id="JAVYJV010000008">
    <property type="protein sequence ID" value="KAK4364672.1"/>
    <property type="molecule type" value="Genomic_DNA"/>
</dbReference>
<proteinExistence type="predicted"/>
<name>A0AAE1VDE1_9SOLA</name>
<comment type="caution">
    <text evidence="1">The sequence shown here is derived from an EMBL/GenBank/DDBJ whole genome shotgun (WGS) entry which is preliminary data.</text>
</comment>
<accession>A0AAE1VDE1</accession>
<dbReference type="Proteomes" id="UP001291623">
    <property type="component" value="Unassembled WGS sequence"/>
</dbReference>
<evidence type="ECO:0000313" key="1">
    <source>
        <dbReference type="EMBL" id="KAK4364672.1"/>
    </source>
</evidence>